<sequence>MTKKLVMDHLHRSVEYSYPPKRIVSLAPGVTDTLYSLGLEMEMVGRTRYCIHPKNKVDLAMIVGGTKDIHLDKIRALKPDLIFAEKEENTKEIVELLEKEFPVFVAEVDSVQTAFKMIKDLGEVTNRKLEANHLLRTIQLGFKGLPSFQEKRVAYVIWRKPYMVAGNNTYISSLLTLLGFENAFSMYEGRYPIVTEEDFQHAKLDYLFLATEPFPFKEKHITEMSAFLPEVKTVILDGEMFWYGPRMIEAATYFNKIFE</sequence>
<dbReference type="Pfam" id="PF01497">
    <property type="entry name" value="Peripla_BP_2"/>
    <property type="match status" value="1"/>
</dbReference>
<evidence type="ECO:0000256" key="2">
    <source>
        <dbReference type="ARBA" id="ARBA00022729"/>
    </source>
</evidence>
<evidence type="ECO:0000256" key="1">
    <source>
        <dbReference type="ARBA" id="ARBA00008814"/>
    </source>
</evidence>
<dbReference type="InterPro" id="IPR002491">
    <property type="entry name" value="ABC_transptr_periplasmic_BD"/>
</dbReference>
<dbReference type="Gene3D" id="3.40.50.1980">
    <property type="entry name" value="Nitrogenase molybdenum iron protein domain"/>
    <property type="match status" value="2"/>
</dbReference>
<proteinExistence type="inferred from homology"/>
<reference evidence="4 5" key="1">
    <citation type="submission" date="2020-07" db="EMBL/GenBank/DDBJ databases">
        <title>Fungal Genomes of the International Space Station.</title>
        <authorList>
            <person name="Seuylemezian A."/>
            <person name="Singh N.K."/>
            <person name="Wood J."/>
            <person name="Venkateswaran K."/>
        </authorList>
    </citation>
    <scope>NUCLEOTIDE SEQUENCE [LARGE SCALE GENOMIC DNA]</scope>
    <source>
        <strain evidence="4 5">PL-B2</strain>
    </source>
</reference>
<evidence type="ECO:0000313" key="5">
    <source>
        <dbReference type="Proteomes" id="UP000769780"/>
    </source>
</evidence>
<keyword evidence="5" id="KW-1185">Reference proteome</keyword>
<dbReference type="PROSITE" id="PS50983">
    <property type="entry name" value="FE_B12_PBP"/>
    <property type="match status" value="1"/>
</dbReference>
<comment type="similarity">
    <text evidence="1">Belongs to the bacterial solute-binding protein 8 family.</text>
</comment>
<name>A0ABS7KBF8_9BACI</name>
<accession>A0ABS7KBF8</accession>
<dbReference type="EMBL" id="JACWFH010000039">
    <property type="protein sequence ID" value="MBY0099604.1"/>
    <property type="molecule type" value="Genomic_DNA"/>
</dbReference>
<dbReference type="PANTHER" id="PTHR30535">
    <property type="entry name" value="VITAMIN B12-BINDING PROTEIN"/>
    <property type="match status" value="1"/>
</dbReference>
<keyword evidence="2" id="KW-0732">Signal</keyword>
<dbReference type="Proteomes" id="UP000769780">
    <property type="component" value="Unassembled WGS sequence"/>
</dbReference>
<feature type="domain" description="Fe/B12 periplasmic-binding" evidence="3">
    <location>
        <begin position="22"/>
        <end position="259"/>
    </location>
</feature>
<gene>
    <name evidence="4" type="ORF">H0185_22950</name>
</gene>
<dbReference type="SUPFAM" id="SSF53807">
    <property type="entry name" value="Helical backbone' metal receptor"/>
    <property type="match status" value="1"/>
</dbReference>
<dbReference type="PANTHER" id="PTHR30535:SF35">
    <property type="entry name" value="PERIPLASMIC BINDING PROTEIN"/>
    <property type="match status" value="1"/>
</dbReference>
<dbReference type="RefSeq" id="WP_221875861.1">
    <property type="nucleotide sequence ID" value="NZ_JACWFH010000039.1"/>
</dbReference>
<protein>
    <submittedName>
        <fullName evidence="4">ABC transporter substrate-binding protein</fullName>
    </submittedName>
</protein>
<dbReference type="InterPro" id="IPR054828">
    <property type="entry name" value="Vit_B12_bind_prot"/>
</dbReference>
<dbReference type="InterPro" id="IPR050902">
    <property type="entry name" value="ABC_Transporter_SBP"/>
</dbReference>
<comment type="caution">
    <text evidence="4">The sequence shown here is derived from an EMBL/GenBank/DDBJ whole genome shotgun (WGS) entry which is preliminary data.</text>
</comment>
<evidence type="ECO:0000313" key="4">
    <source>
        <dbReference type="EMBL" id="MBY0099604.1"/>
    </source>
</evidence>
<evidence type="ECO:0000259" key="3">
    <source>
        <dbReference type="PROSITE" id="PS50983"/>
    </source>
</evidence>
<organism evidence="4 5">
    <name type="scientific">Mesobacillus maritimus</name>
    <dbReference type="NCBI Taxonomy" id="1643336"/>
    <lineage>
        <taxon>Bacteria</taxon>
        <taxon>Bacillati</taxon>
        <taxon>Bacillota</taxon>
        <taxon>Bacilli</taxon>
        <taxon>Bacillales</taxon>
        <taxon>Bacillaceae</taxon>
        <taxon>Mesobacillus</taxon>
    </lineage>
</organism>
<dbReference type="NCBIfam" id="NF038402">
    <property type="entry name" value="TroA_like"/>
    <property type="match status" value="1"/>
</dbReference>